<name>A0A964TEQ3_9FLAO</name>
<keyword evidence="3" id="KW-0255">Endonuclease</keyword>
<proteinExistence type="inferred from homology"/>
<gene>
    <name evidence="3" type="ORF">GTQ34_11780</name>
</gene>
<dbReference type="PANTHER" id="PTHR34039">
    <property type="entry name" value="UPF0102 PROTEIN YRAN"/>
    <property type="match status" value="1"/>
</dbReference>
<evidence type="ECO:0000313" key="3">
    <source>
        <dbReference type="EMBL" id="NAY92598.1"/>
    </source>
</evidence>
<keyword evidence="4" id="KW-1185">Reference proteome</keyword>
<evidence type="ECO:0000313" key="4">
    <source>
        <dbReference type="Proteomes" id="UP000667650"/>
    </source>
</evidence>
<reference evidence="3" key="1">
    <citation type="submission" date="2020-01" db="EMBL/GenBank/DDBJ databases">
        <title>Muricauda ochracea sp. nov., isolated from a tidal flat of Garorim bay in Korea.</title>
        <authorList>
            <person name="Kim D."/>
            <person name="Yoo Y."/>
            <person name="Kim J.-J."/>
        </authorList>
    </citation>
    <scope>NUCLEOTIDE SEQUENCE</scope>
    <source>
        <strain evidence="3">JGD-17</strain>
    </source>
</reference>
<evidence type="ECO:0000256" key="1">
    <source>
        <dbReference type="ARBA" id="ARBA00006738"/>
    </source>
</evidence>
<protein>
    <recommendedName>
        <fullName evidence="2">UPF0102 protein GTQ34_11780</fullName>
    </recommendedName>
</protein>
<dbReference type="GO" id="GO:0004519">
    <property type="term" value="F:endonuclease activity"/>
    <property type="evidence" value="ECO:0007669"/>
    <property type="project" value="UniProtKB-KW"/>
</dbReference>
<keyword evidence="3" id="KW-0378">Hydrolase</keyword>
<accession>A0A964TEQ3</accession>
<keyword evidence="3" id="KW-0540">Nuclease</keyword>
<comment type="caution">
    <text evidence="3">The sequence shown here is derived from an EMBL/GenBank/DDBJ whole genome shotgun (WGS) entry which is preliminary data.</text>
</comment>
<dbReference type="Proteomes" id="UP000667650">
    <property type="component" value="Unassembled WGS sequence"/>
</dbReference>
<dbReference type="GO" id="GO:0003676">
    <property type="term" value="F:nucleic acid binding"/>
    <property type="evidence" value="ECO:0007669"/>
    <property type="project" value="InterPro"/>
</dbReference>
<dbReference type="InterPro" id="IPR011335">
    <property type="entry name" value="Restrct_endonuc-II-like"/>
</dbReference>
<dbReference type="InterPro" id="IPR011856">
    <property type="entry name" value="tRNA_endonuc-like_dom_sf"/>
</dbReference>
<dbReference type="Pfam" id="PF02021">
    <property type="entry name" value="UPF0102"/>
    <property type="match status" value="1"/>
</dbReference>
<organism evidence="3 4">
    <name type="scientific">Flagellimonas ochracea</name>
    <dbReference type="NCBI Taxonomy" id="2696472"/>
    <lineage>
        <taxon>Bacteria</taxon>
        <taxon>Pseudomonadati</taxon>
        <taxon>Bacteroidota</taxon>
        <taxon>Flavobacteriia</taxon>
        <taxon>Flavobacteriales</taxon>
        <taxon>Flavobacteriaceae</taxon>
        <taxon>Flagellimonas</taxon>
    </lineage>
</organism>
<dbReference type="InterPro" id="IPR003509">
    <property type="entry name" value="UPF0102_YraN-like"/>
</dbReference>
<dbReference type="AlphaFoldDB" id="A0A964TEQ3"/>
<dbReference type="EMBL" id="JAAABI010000004">
    <property type="protein sequence ID" value="NAY92598.1"/>
    <property type="molecule type" value="Genomic_DNA"/>
</dbReference>
<dbReference type="HAMAP" id="MF_00048">
    <property type="entry name" value="UPF0102"/>
    <property type="match status" value="1"/>
</dbReference>
<evidence type="ECO:0000256" key="2">
    <source>
        <dbReference type="HAMAP-Rule" id="MF_00048"/>
    </source>
</evidence>
<dbReference type="Gene3D" id="3.40.1350.10">
    <property type="match status" value="1"/>
</dbReference>
<dbReference type="PANTHER" id="PTHR34039:SF1">
    <property type="entry name" value="UPF0102 PROTEIN YRAN"/>
    <property type="match status" value="1"/>
</dbReference>
<dbReference type="RefSeq" id="WP_166524018.1">
    <property type="nucleotide sequence ID" value="NZ_JAAABI010000004.1"/>
</dbReference>
<sequence>MAKHNEFGTIGEQMAADFLYKKGYRILVKNYRYQHAEVDLIAQQGDVLAIVEVKSRTNSFLEDISSTVNRKKMRLLTLAADNFVQEKNLDVNVRFDVITIIKDMDQYKIEHLEDAFYHF</sequence>
<dbReference type="CDD" id="cd20736">
    <property type="entry name" value="PoNe_Nuclease"/>
    <property type="match status" value="1"/>
</dbReference>
<comment type="similarity">
    <text evidence="1 2">Belongs to the UPF0102 family.</text>
</comment>
<dbReference type="SUPFAM" id="SSF52980">
    <property type="entry name" value="Restriction endonuclease-like"/>
    <property type="match status" value="1"/>
</dbReference>